<evidence type="ECO:0000313" key="1">
    <source>
        <dbReference type="EMBL" id="ORZ05206.1"/>
    </source>
</evidence>
<accession>A0A1X2HY81</accession>
<reference evidence="1 2" key="1">
    <citation type="submission" date="2016-07" db="EMBL/GenBank/DDBJ databases">
        <title>Pervasive Adenine N6-methylation of Active Genes in Fungi.</title>
        <authorList>
            <consortium name="DOE Joint Genome Institute"/>
            <person name="Mondo S.J."/>
            <person name="Dannebaum R.O."/>
            <person name="Kuo R.C."/>
            <person name="Labutti K."/>
            <person name="Haridas S."/>
            <person name="Kuo A."/>
            <person name="Salamov A."/>
            <person name="Ahrendt S.R."/>
            <person name="Lipzen A."/>
            <person name="Sullivan W."/>
            <person name="Andreopoulos W.B."/>
            <person name="Clum A."/>
            <person name="Lindquist E."/>
            <person name="Daum C."/>
            <person name="Ramamoorthy G.K."/>
            <person name="Gryganskyi A."/>
            <person name="Culley D."/>
            <person name="Magnuson J.K."/>
            <person name="James T.Y."/>
            <person name="O'Malley M.A."/>
            <person name="Stajich J.E."/>
            <person name="Spatafora J.W."/>
            <person name="Visel A."/>
            <person name="Grigoriev I.V."/>
        </authorList>
    </citation>
    <scope>NUCLEOTIDE SEQUENCE [LARGE SCALE GENOMIC DNA]</scope>
    <source>
        <strain evidence="1 2">NRRL 1336</strain>
    </source>
</reference>
<gene>
    <name evidence="1" type="ORF">BCR42DRAFT_428384</name>
</gene>
<proteinExistence type="predicted"/>
<dbReference type="AlphaFoldDB" id="A0A1X2HY81"/>
<keyword evidence="2" id="KW-1185">Reference proteome</keyword>
<dbReference type="Proteomes" id="UP000193560">
    <property type="component" value="Unassembled WGS sequence"/>
</dbReference>
<name>A0A1X2HY81_9FUNG</name>
<dbReference type="EMBL" id="MCGE01000045">
    <property type="protein sequence ID" value="ORZ05206.1"/>
    <property type="molecule type" value="Genomic_DNA"/>
</dbReference>
<protein>
    <submittedName>
        <fullName evidence="1">Uncharacterized protein</fullName>
    </submittedName>
</protein>
<evidence type="ECO:0000313" key="2">
    <source>
        <dbReference type="Proteomes" id="UP000193560"/>
    </source>
</evidence>
<dbReference type="OrthoDB" id="2302247at2759"/>
<organism evidence="1 2">
    <name type="scientific">Absidia repens</name>
    <dbReference type="NCBI Taxonomy" id="90262"/>
    <lineage>
        <taxon>Eukaryota</taxon>
        <taxon>Fungi</taxon>
        <taxon>Fungi incertae sedis</taxon>
        <taxon>Mucoromycota</taxon>
        <taxon>Mucoromycotina</taxon>
        <taxon>Mucoromycetes</taxon>
        <taxon>Mucorales</taxon>
        <taxon>Cunninghamellaceae</taxon>
        <taxon>Absidia</taxon>
    </lineage>
</organism>
<comment type="caution">
    <text evidence="1">The sequence shown here is derived from an EMBL/GenBank/DDBJ whole genome shotgun (WGS) entry which is preliminary data.</text>
</comment>
<sequence>MLLPTFATSTVSSDAPTDYVHYNNEDSPCNFDLDDPSTIMLHKYQIKTKNSKKSDDDDDDDLSDLYCLRLKPMRYYVYVPSAANDDYDYEKKNP</sequence>